<feature type="compositionally biased region" description="Polar residues" evidence="1">
    <location>
        <begin position="51"/>
        <end position="70"/>
    </location>
</feature>
<feature type="region of interest" description="Disordered" evidence="1">
    <location>
        <begin position="25"/>
        <end position="70"/>
    </location>
</feature>
<comment type="caution">
    <text evidence="2">The sequence shown here is derived from an EMBL/GenBank/DDBJ whole genome shotgun (WGS) entry which is preliminary data.</text>
</comment>
<keyword evidence="4" id="KW-1185">Reference proteome</keyword>
<dbReference type="EMBL" id="JAWZYT010006688">
    <property type="protein sequence ID" value="KAK4287714.1"/>
    <property type="molecule type" value="Genomic_DNA"/>
</dbReference>
<evidence type="ECO:0000313" key="4">
    <source>
        <dbReference type="Proteomes" id="UP001292094"/>
    </source>
</evidence>
<organism evidence="2 4">
    <name type="scientific">Petrolisthes manimaculis</name>
    <dbReference type="NCBI Taxonomy" id="1843537"/>
    <lineage>
        <taxon>Eukaryota</taxon>
        <taxon>Metazoa</taxon>
        <taxon>Ecdysozoa</taxon>
        <taxon>Arthropoda</taxon>
        <taxon>Crustacea</taxon>
        <taxon>Multicrustacea</taxon>
        <taxon>Malacostraca</taxon>
        <taxon>Eumalacostraca</taxon>
        <taxon>Eucarida</taxon>
        <taxon>Decapoda</taxon>
        <taxon>Pleocyemata</taxon>
        <taxon>Anomura</taxon>
        <taxon>Galatheoidea</taxon>
        <taxon>Porcellanidae</taxon>
        <taxon>Petrolisthes</taxon>
    </lineage>
</organism>
<feature type="compositionally biased region" description="Basic and acidic residues" evidence="1">
    <location>
        <begin position="30"/>
        <end position="43"/>
    </location>
</feature>
<dbReference type="EMBL" id="JAWZYT010000565">
    <property type="protein sequence ID" value="KAK4321682.1"/>
    <property type="molecule type" value="Genomic_DNA"/>
</dbReference>
<dbReference type="Proteomes" id="UP001292094">
    <property type="component" value="Unassembled WGS sequence"/>
</dbReference>
<proteinExistence type="predicted"/>
<evidence type="ECO:0000256" key="1">
    <source>
        <dbReference type="SAM" id="MobiDB-lite"/>
    </source>
</evidence>
<evidence type="ECO:0000313" key="3">
    <source>
        <dbReference type="EMBL" id="KAK4321682.1"/>
    </source>
</evidence>
<name>A0AAE1NEK0_9EUCA</name>
<dbReference type="AlphaFoldDB" id="A0AAE1NEK0"/>
<reference evidence="2" key="1">
    <citation type="submission" date="2023-11" db="EMBL/GenBank/DDBJ databases">
        <title>Genome assemblies of two species of porcelain crab, Petrolisthes cinctipes and Petrolisthes manimaculis (Anomura: Porcellanidae).</title>
        <authorList>
            <person name="Angst P."/>
        </authorList>
    </citation>
    <scope>NUCLEOTIDE SEQUENCE</scope>
    <source>
        <strain evidence="2">PB745_02</strain>
        <tissue evidence="2">Gill</tissue>
    </source>
</reference>
<protein>
    <submittedName>
        <fullName evidence="2">Uncharacterized protein</fullName>
    </submittedName>
</protein>
<gene>
    <name evidence="3" type="ORF">Pmani_007543</name>
    <name evidence="2" type="ORF">Pmani_039219</name>
</gene>
<evidence type="ECO:0000313" key="2">
    <source>
        <dbReference type="EMBL" id="KAK4287714.1"/>
    </source>
</evidence>
<sequence>MPRLQVFSDRPQCYIVERIDSVQYSSDSLRSNREPATRDDLRSRYGRKMKLQTSQEISRLPTQHSYLTHL</sequence>
<accession>A0AAE1NEK0</accession>